<reference evidence="10 11" key="2">
    <citation type="journal article" date="2017" name="Nature">
        <title>The Apostasia genome and the evolution of orchids.</title>
        <authorList>
            <person name="Zhang G.Q."/>
            <person name="Liu K.W."/>
            <person name="Li Z."/>
            <person name="Lohaus R."/>
            <person name="Hsiao Y.Y."/>
            <person name="Niu S.C."/>
            <person name="Wang J.Y."/>
            <person name="Lin Y.C."/>
            <person name="Xu Q."/>
            <person name="Chen L.J."/>
            <person name="Yoshida K."/>
            <person name="Fujiwara S."/>
            <person name="Wang Z.W."/>
            <person name="Zhang Y.Q."/>
            <person name="Mitsuda N."/>
            <person name="Wang M."/>
            <person name="Liu G.H."/>
            <person name="Pecoraro L."/>
            <person name="Huang H.X."/>
            <person name="Xiao X.J."/>
            <person name="Lin M."/>
            <person name="Wu X.Y."/>
            <person name="Wu W.L."/>
            <person name="Chen Y.Y."/>
            <person name="Chang S.B."/>
            <person name="Sakamoto S."/>
            <person name="Ohme-Takagi M."/>
            <person name="Yagi M."/>
            <person name="Zeng S.J."/>
            <person name="Shen C.Y."/>
            <person name="Yeh C.M."/>
            <person name="Luo Y.B."/>
            <person name="Tsai W.C."/>
            <person name="Van de Peer Y."/>
            <person name="Liu Z.J."/>
        </authorList>
    </citation>
    <scope>NUCLEOTIDE SEQUENCE [LARGE SCALE GENOMIC DNA]</scope>
    <source>
        <tissue evidence="10">The whole plant</tissue>
    </source>
</reference>
<evidence type="ECO:0000256" key="4">
    <source>
        <dbReference type="ARBA" id="ARBA00022786"/>
    </source>
</evidence>
<evidence type="ECO:0000256" key="3">
    <source>
        <dbReference type="ARBA" id="ARBA00022741"/>
    </source>
</evidence>
<dbReference type="AlphaFoldDB" id="A0A2I0WUK0"/>
<sequence length="314" mass="35236">MAQAARFNLRMQKEIKQLVVDPPPGVSFPLLSDRNTSLSSLSSIEARLRGPEGTVYCEGLFSLKIQIPERYPFQPPNVTFVTPIYHPNIDNGGRICLDILNLPPKGAWQPSLNISTVMMSIGLLLSEPNPDDGLMAEVSREFKYNRKVFDEKARDWTKRFANPLTAAKDIHGSTFPNLHMDAQQPLPLSMNRQLEVSTAKILSDKPVDETEGNRKKLKVTSGKLSLKSATPFRKISSENIENIAPNQVPSIATGSTKDVDEKMPKENCEEVEENPVDIRMIIVSDSEESDNEIGRPYKSRFPLLQKRTLCKRCD</sequence>
<dbReference type="STRING" id="906689.A0A2I0WUK0"/>
<dbReference type="SUPFAM" id="SSF54495">
    <property type="entry name" value="UBC-like"/>
    <property type="match status" value="1"/>
</dbReference>
<evidence type="ECO:0000313" key="10">
    <source>
        <dbReference type="EMBL" id="PKU79340.1"/>
    </source>
</evidence>
<dbReference type="PROSITE" id="PS00183">
    <property type="entry name" value="UBC_1"/>
    <property type="match status" value="1"/>
</dbReference>
<evidence type="ECO:0000256" key="2">
    <source>
        <dbReference type="ARBA" id="ARBA00022679"/>
    </source>
</evidence>
<evidence type="ECO:0000256" key="6">
    <source>
        <dbReference type="PROSITE-ProRule" id="PRU10133"/>
    </source>
</evidence>
<dbReference type="EMBL" id="KZ502442">
    <property type="protein sequence ID" value="PKU79340.1"/>
    <property type="molecule type" value="Genomic_DNA"/>
</dbReference>
<feature type="active site" description="Glycyl thioester intermediate" evidence="6">
    <location>
        <position position="96"/>
    </location>
</feature>
<evidence type="ECO:0000256" key="1">
    <source>
        <dbReference type="ARBA" id="ARBA00012486"/>
    </source>
</evidence>
<comment type="similarity">
    <text evidence="7">Belongs to the ubiquitin-conjugating enzyme family.</text>
</comment>
<protein>
    <recommendedName>
        <fullName evidence="1">E2 ubiquitin-conjugating enzyme</fullName>
        <ecNumber evidence="1">2.3.2.23</ecNumber>
    </recommendedName>
</protein>
<dbReference type="PANTHER" id="PTHR24068">
    <property type="entry name" value="UBIQUITIN-CONJUGATING ENZYME E2"/>
    <property type="match status" value="1"/>
</dbReference>
<gene>
    <name evidence="10" type="primary">UBC37</name>
    <name evidence="10" type="ORF">MA16_Dca000685</name>
</gene>
<dbReference type="InterPro" id="IPR023313">
    <property type="entry name" value="UBQ-conjugating_AS"/>
</dbReference>
<feature type="region of interest" description="Disordered" evidence="8">
    <location>
        <begin position="248"/>
        <end position="272"/>
    </location>
</feature>
<dbReference type="EC" id="2.3.2.23" evidence="1"/>
<dbReference type="Gene3D" id="3.10.110.10">
    <property type="entry name" value="Ubiquitin Conjugating Enzyme"/>
    <property type="match status" value="1"/>
</dbReference>
<accession>A0A2I0WUK0</accession>
<dbReference type="FunFam" id="3.10.110.10:FF:000041">
    <property type="entry name" value="Ubiquitin-conjugating enzyme E2 T"/>
    <property type="match status" value="1"/>
</dbReference>
<dbReference type="CDD" id="cd23805">
    <property type="entry name" value="UBCc_UBE2T"/>
    <property type="match status" value="1"/>
</dbReference>
<evidence type="ECO:0000313" key="11">
    <source>
        <dbReference type="Proteomes" id="UP000233837"/>
    </source>
</evidence>
<feature type="compositionally biased region" description="Basic and acidic residues" evidence="8">
    <location>
        <begin position="257"/>
        <end position="268"/>
    </location>
</feature>
<reference evidence="10 11" key="1">
    <citation type="journal article" date="2016" name="Sci. Rep.">
        <title>The Dendrobium catenatum Lindl. genome sequence provides insights into polysaccharide synthase, floral development and adaptive evolution.</title>
        <authorList>
            <person name="Zhang G.Q."/>
            <person name="Xu Q."/>
            <person name="Bian C."/>
            <person name="Tsai W.C."/>
            <person name="Yeh C.M."/>
            <person name="Liu K.W."/>
            <person name="Yoshida K."/>
            <person name="Zhang L.S."/>
            <person name="Chang S.B."/>
            <person name="Chen F."/>
            <person name="Shi Y."/>
            <person name="Su Y.Y."/>
            <person name="Zhang Y.Q."/>
            <person name="Chen L.J."/>
            <person name="Yin Y."/>
            <person name="Lin M."/>
            <person name="Huang H."/>
            <person name="Deng H."/>
            <person name="Wang Z.W."/>
            <person name="Zhu S.L."/>
            <person name="Zhao X."/>
            <person name="Deng C."/>
            <person name="Niu S.C."/>
            <person name="Huang J."/>
            <person name="Wang M."/>
            <person name="Liu G.H."/>
            <person name="Yang H.J."/>
            <person name="Xiao X.J."/>
            <person name="Hsiao Y.Y."/>
            <person name="Wu W.L."/>
            <person name="Chen Y.Y."/>
            <person name="Mitsuda N."/>
            <person name="Ohme-Takagi M."/>
            <person name="Luo Y.B."/>
            <person name="Van de Peer Y."/>
            <person name="Liu Z.J."/>
        </authorList>
    </citation>
    <scope>NUCLEOTIDE SEQUENCE [LARGE SCALE GENOMIC DNA]</scope>
    <source>
        <tissue evidence="10">The whole plant</tissue>
    </source>
</reference>
<dbReference type="PROSITE" id="PS50127">
    <property type="entry name" value="UBC_2"/>
    <property type="match status" value="1"/>
</dbReference>
<keyword evidence="4 7" id="KW-0833">Ubl conjugation pathway</keyword>
<dbReference type="InterPro" id="IPR016135">
    <property type="entry name" value="UBQ-conjugating_enzyme/RWD"/>
</dbReference>
<keyword evidence="11" id="KW-1185">Reference proteome</keyword>
<evidence type="ECO:0000256" key="8">
    <source>
        <dbReference type="SAM" id="MobiDB-lite"/>
    </source>
</evidence>
<organism evidence="10 11">
    <name type="scientific">Dendrobium catenatum</name>
    <dbReference type="NCBI Taxonomy" id="906689"/>
    <lineage>
        <taxon>Eukaryota</taxon>
        <taxon>Viridiplantae</taxon>
        <taxon>Streptophyta</taxon>
        <taxon>Embryophyta</taxon>
        <taxon>Tracheophyta</taxon>
        <taxon>Spermatophyta</taxon>
        <taxon>Magnoliopsida</taxon>
        <taxon>Liliopsida</taxon>
        <taxon>Asparagales</taxon>
        <taxon>Orchidaceae</taxon>
        <taxon>Epidendroideae</taxon>
        <taxon>Malaxideae</taxon>
        <taxon>Dendrobiinae</taxon>
        <taxon>Dendrobium</taxon>
    </lineage>
</organism>
<dbReference type="SMART" id="SM00212">
    <property type="entry name" value="UBCc"/>
    <property type="match status" value="1"/>
</dbReference>
<feature type="domain" description="UBC core" evidence="9">
    <location>
        <begin position="6"/>
        <end position="162"/>
    </location>
</feature>
<evidence type="ECO:0000256" key="7">
    <source>
        <dbReference type="RuleBase" id="RU362109"/>
    </source>
</evidence>
<keyword evidence="5 7" id="KW-0067">ATP-binding</keyword>
<keyword evidence="2" id="KW-0808">Transferase</keyword>
<dbReference type="GO" id="GO:0005524">
    <property type="term" value="F:ATP binding"/>
    <property type="evidence" value="ECO:0007669"/>
    <property type="project" value="UniProtKB-UniRule"/>
</dbReference>
<dbReference type="Pfam" id="PF00179">
    <property type="entry name" value="UQ_con"/>
    <property type="match status" value="1"/>
</dbReference>
<proteinExistence type="inferred from homology"/>
<name>A0A2I0WUK0_9ASPA</name>
<dbReference type="InterPro" id="IPR000608">
    <property type="entry name" value="UBC"/>
</dbReference>
<dbReference type="Proteomes" id="UP000233837">
    <property type="component" value="Unassembled WGS sequence"/>
</dbReference>
<evidence type="ECO:0000259" key="9">
    <source>
        <dbReference type="PROSITE" id="PS50127"/>
    </source>
</evidence>
<dbReference type="GO" id="GO:0061631">
    <property type="term" value="F:ubiquitin conjugating enzyme activity"/>
    <property type="evidence" value="ECO:0007669"/>
    <property type="project" value="UniProtKB-EC"/>
</dbReference>
<evidence type="ECO:0000256" key="5">
    <source>
        <dbReference type="ARBA" id="ARBA00022840"/>
    </source>
</evidence>
<dbReference type="OrthoDB" id="9978460at2759"/>
<keyword evidence="3 7" id="KW-0547">Nucleotide-binding</keyword>